<organism evidence="1 2">
    <name type="scientific">Brachionus plicatilis</name>
    <name type="common">Marine rotifer</name>
    <name type="synonym">Brachionus muelleri</name>
    <dbReference type="NCBI Taxonomy" id="10195"/>
    <lineage>
        <taxon>Eukaryota</taxon>
        <taxon>Metazoa</taxon>
        <taxon>Spiralia</taxon>
        <taxon>Gnathifera</taxon>
        <taxon>Rotifera</taxon>
        <taxon>Eurotatoria</taxon>
        <taxon>Monogononta</taxon>
        <taxon>Pseudotrocha</taxon>
        <taxon>Ploima</taxon>
        <taxon>Brachionidae</taxon>
        <taxon>Brachionus</taxon>
    </lineage>
</organism>
<dbReference type="AlphaFoldDB" id="A0A3M7T8W9"/>
<evidence type="ECO:0000313" key="1">
    <source>
        <dbReference type="EMBL" id="RNA44337.1"/>
    </source>
</evidence>
<reference evidence="1 2" key="1">
    <citation type="journal article" date="2018" name="Sci. Rep.">
        <title>Genomic signatures of local adaptation to the degree of environmental predictability in rotifers.</title>
        <authorList>
            <person name="Franch-Gras L."/>
            <person name="Hahn C."/>
            <person name="Garcia-Roger E.M."/>
            <person name="Carmona M.J."/>
            <person name="Serra M."/>
            <person name="Gomez A."/>
        </authorList>
    </citation>
    <scope>NUCLEOTIDE SEQUENCE [LARGE SCALE GENOMIC DNA]</scope>
    <source>
        <strain evidence="1">HYR1</strain>
    </source>
</reference>
<keyword evidence="2" id="KW-1185">Reference proteome</keyword>
<name>A0A3M7T8W9_BRAPC</name>
<protein>
    <submittedName>
        <fullName evidence="1">Uncharacterized protein</fullName>
    </submittedName>
</protein>
<accession>A0A3M7T8W9</accession>
<dbReference type="Proteomes" id="UP000276133">
    <property type="component" value="Unassembled WGS sequence"/>
</dbReference>
<dbReference type="EMBL" id="REGN01000120">
    <property type="protein sequence ID" value="RNA44337.1"/>
    <property type="molecule type" value="Genomic_DNA"/>
</dbReference>
<gene>
    <name evidence="1" type="ORF">BpHYR1_026890</name>
</gene>
<comment type="caution">
    <text evidence="1">The sequence shown here is derived from an EMBL/GenBank/DDBJ whole genome shotgun (WGS) entry which is preliminary data.</text>
</comment>
<proteinExistence type="predicted"/>
<sequence>MQLKESKIIILNLEVKLLLGEERSLNSKFQYIRNMTNARKGYLAYLYPIDRSKSEDKILSKSENNLFMLAKFSILTGPESIDLKIS</sequence>
<evidence type="ECO:0000313" key="2">
    <source>
        <dbReference type="Proteomes" id="UP000276133"/>
    </source>
</evidence>